<dbReference type="InterPro" id="IPR045087">
    <property type="entry name" value="Cu-oxidase_fam"/>
</dbReference>
<dbReference type="InterPro" id="IPR008972">
    <property type="entry name" value="Cupredoxin"/>
</dbReference>
<comment type="caution">
    <text evidence="7">The sequence shown here is derived from an EMBL/GenBank/DDBJ whole genome shotgun (WGS) entry which is preliminary data.</text>
</comment>
<dbReference type="Pfam" id="PF07732">
    <property type="entry name" value="Cu-oxidase_3"/>
    <property type="match status" value="1"/>
</dbReference>
<accession>A0ABV2KT01</accession>
<dbReference type="Gene3D" id="2.60.40.420">
    <property type="entry name" value="Cupredoxins - blue copper proteins"/>
    <property type="match status" value="2"/>
</dbReference>
<evidence type="ECO:0000259" key="5">
    <source>
        <dbReference type="Pfam" id="PF07731"/>
    </source>
</evidence>
<evidence type="ECO:0000259" key="4">
    <source>
        <dbReference type="Pfam" id="PF00394"/>
    </source>
</evidence>
<dbReference type="PROSITE" id="PS00080">
    <property type="entry name" value="MULTICOPPER_OXIDASE2"/>
    <property type="match status" value="1"/>
</dbReference>
<feature type="domain" description="Plastocyanin-like" evidence="5">
    <location>
        <begin position="385"/>
        <end position="487"/>
    </location>
</feature>
<dbReference type="CDD" id="cd04202">
    <property type="entry name" value="CuRO_D2_2dMcoN_like"/>
    <property type="match status" value="1"/>
</dbReference>
<dbReference type="CDD" id="cd13861">
    <property type="entry name" value="CuRO_1_CumA_like"/>
    <property type="match status" value="1"/>
</dbReference>
<dbReference type="SUPFAM" id="SSF49503">
    <property type="entry name" value="Cupredoxins"/>
    <property type="match status" value="3"/>
</dbReference>
<evidence type="ECO:0000256" key="1">
    <source>
        <dbReference type="ARBA" id="ARBA00022723"/>
    </source>
</evidence>
<dbReference type="Proteomes" id="UP001549167">
    <property type="component" value="Unassembled WGS sequence"/>
</dbReference>
<name>A0ABV2KT01_9BACI</name>
<evidence type="ECO:0000256" key="2">
    <source>
        <dbReference type="ARBA" id="ARBA00023002"/>
    </source>
</evidence>
<reference evidence="7 8" key="1">
    <citation type="submission" date="2024-06" db="EMBL/GenBank/DDBJ databases">
        <title>Genomic Encyclopedia of Type Strains, Phase IV (KMG-IV): sequencing the most valuable type-strain genomes for metagenomic binning, comparative biology and taxonomic classification.</title>
        <authorList>
            <person name="Goeker M."/>
        </authorList>
    </citation>
    <scope>NUCLEOTIDE SEQUENCE [LARGE SCALE GENOMIC DNA]</scope>
    <source>
        <strain evidence="7 8">DSM 23520</strain>
    </source>
</reference>
<dbReference type="RefSeq" id="WP_354219331.1">
    <property type="nucleotide sequence ID" value="NZ_JBEPMX010000003.1"/>
</dbReference>
<evidence type="ECO:0000259" key="6">
    <source>
        <dbReference type="Pfam" id="PF07732"/>
    </source>
</evidence>
<evidence type="ECO:0000313" key="7">
    <source>
        <dbReference type="EMBL" id="MET3682716.1"/>
    </source>
</evidence>
<keyword evidence="8" id="KW-1185">Reference proteome</keyword>
<sequence>MYKKIIGFGLIFILLLVSYTSYQWFMTPNNGSLSVTNGETNIEALYEQQNFENKNKKEYTLIAQEEQWQLDENNKVNAWTYNGTVPGEPLRVTEGDVLSVKLKNELSEPVTIHWHGVVLPNVMDGVPDLTQKAVQPGESYTYEFVADDPGTYWYHSHQDSAYQVDKGLYGSLIVEERDGPTHDNDQTLILDEWNIDGQNQLTSMPNMMMGGMSGDGEADTKQLYDLYSVNGKTGGSIEPVVIEQDGQARIRIINAGYQVQTLLFHEGKVNVIARDASTTIDTGQDRNQVEIAPGERVDLIVTNNQSKPWFITNTNTLSNGSNLEIPVVNSPDQANIGSAKPSTTTNSEDNTPLIGSKNLIFQQTPETVDVNYNMSLDHGMNMGQGMVFQINNQQYPETPPIEVKEGDIVKVTIENNGRFNHPMHLHGHRFQVQSKNGQALNQPALRDLINVKPGDTYTIYFKADNQGEWLFHCHDNNHAELGMMTIVDYKGVYSPFVQ</sequence>
<dbReference type="InterPro" id="IPR001117">
    <property type="entry name" value="Cu-oxidase_2nd"/>
</dbReference>
<organism evidence="7 8">
    <name type="scientific">Alkalibacillus flavidus</name>
    <dbReference type="NCBI Taxonomy" id="546021"/>
    <lineage>
        <taxon>Bacteria</taxon>
        <taxon>Bacillati</taxon>
        <taxon>Bacillota</taxon>
        <taxon>Bacilli</taxon>
        <taxon>Bacillales</taxon>
        <taxon>Bacillaceae</taxon>
        <taxon>Alkalibacillus</taxon>
    </lineage>
</organism>
<proteinExistence type="predicted"/>
<evidence type="ECO:0000313" key="8">
    <source>
        <dbReference type="Proteomes" id="UP001549167"/>
    </source>
</evidence>
<feature type="domain" description="Plastocyanin-like" evidence="4">
    <location>
        <begin position="216"/>
        <end position="315"/>
    </location>
</feature>
<dbReference type="PANTHER" id="PTHR11709">
    <property type="entry name" value="MULTI-COPPER OXIDASE"/>
    <property type="match status" value="1"/>
</dbReference>
<keyword evidence="1" id="KW-0479">Metal-binding</keyword>
<evidence type="ECO:0000256" key="3">
    <source>
        <dbReference type="ARBA" id="ARBA00023008"/>
    </source>
</evidence>
<dbReference type="EMBL" id="JBEPMX010000003">
    <property type="protein sequence ID" value="MET3682716.1"/>
    <property type="molecule type" value="Genomic_DNA"/>
</dbReference>
<dbReference type="Pfam" id="PF07731">
    <property type="entry name" value="Cu-oxidase_2"/>
    <property type="match status" value="1"/>
</dbReference>
<dbReference type="InterPro" id="IPR002355">
    <property type="entry name" value="Cu_oxidase_Cu_BS"/>
</dbReference>
<protein>
    <submittedName>
        <fullName evidence="7">FtsP/CotA-like multicopper oxidase with cupredoxin domain</fullName>
    </submittedName>
</protein>
<gene>
    <name evidence="7" type="ORF">ABID56_000806</name>
</gene>
<dbReference type="PANTHER" id="PTHR11709:SF394">
    <property type="entry name" value="FI03373P-RELATED"/>
    <property type="match status" value="1"/>
</dbReference>
<dbReference type="InterPro" id="IPR011706">
    <property type="entry name" value="Cu-oxidase_C"/>
</dbReference>
<keyword evidence="3" id="KW-0186">Copper</keyword>
<dbReference type="Pfam" id="PF00394">
    <property type="entry name" value="Cu-oxidase"/>
    <property type="match status" value="1"/>
</dbReference>
<dbReference type="InterPro" id="IPR011707">
    <property type="entry name" value="Cu-oxidase-like_N"/>
</dbReference>
<feature type="domain" description="Plastocyanin-like" evidence="6">
    <location>
        <begin position="64"/>
        <end position="177"/>
    </location>
</feature>
<keyword evidence="2" id="KW-0560">Oxidoreductase</keyword>